<protein>
    <submittedName>
        <fullName evidence="1">YrzI family small protein</fullName>
    </submittedName>
</protein>
<sequence>MNVNMLFFTLTIKKRKISMEEAAHQELVDQLYEEHKDRQISSHLFF</sequence>
<organism evidence="1 2">
    <name type="scientific">Neobacillus rhizophilus</name>
    <dbReference type="NCBI Taxonomy" id="2833579"/>
    <lineage>
        <taxon>Bacteria</taxon>
        <taxon>Bacillati</taxon>
        <taxon>Bacillota</taxon>
        <taxon>Bacilli</taxon>
        <taxon>Bacillales</taxon>
        <taxon>Bacillaceae</taxon>
        <taxon>Neobacillus</taxon>
    </lineage>
</organism>
<evidence type="ECO:0000313" key="2">
    <source>
        <dbReference type="Proteomes" id="UP000679749"/>
    </source>
</evidence>
<dbReference type="Proteomes" id="UP000679749">
    <property type="component" value="Unassembled WGS sequence"/>
</dbReference>
<dbReference type="AlphaFoldDB" id="A0A942YRU7"/>
<proteinExistence type="predicted"/>
<dbReference type="RefSeq" id="WP_213115749.1">
    <property type="nucleotide sequence ID" value="NZ_JAGYPF010000001.1"/>
</dbReference>
<comment type="caution">
    <text evidence="1">The sequence shown here is derived from an EMBL/GenBank/DDBJ whole genome shotgun (WGS) entry which is preliminary data.</text>
</comment>
<dbReference type="Pfam" id="PF09501">
    <property type="entry name" value="Bac_small_YrzI"/>
    <property type="match status" value="1"/>
</dbReference>
<keyword evidence="2" id="KW-1185">Reference proteome</keyword>
<dbReference type="InterPro" id="IPR012655">
    <property type="entry name" value="YrzI"/>
</dbReference>
<gene>
    <name evidence="1" type="ORF">KHA99_01945</name>
</gene>
<name>A0A942YRU7_9BACI</name>
<reference evidence="1" key="1">
    <citation type="submission" date="2021-05" db="EMBL/GenBank/DDBJ databases">
        <title>Novel Bacillus species.</title>
        <authorList>
            <person name="Liu G."/>
        </authorList>
    </citation>
    <scope>NUCLEOTIDE SEQUENCE</scope>
    <source>
        <strain evidence="1">FJAT-49825</strain>
    </source>
</reference>
<dbReference type="EMBL" id="JAGYPF010000001">
    <property type="protein sequence ID" value="MBS4211213.1"/>
    <property type="molecule type" value="Genomic_DNA"/>
</dbReference>
<accession>A0A942YRU7</accession>
<evidence type="ECO:0000313" key="1">
    <source>
        <dbReference type="EMBL" id="MBS4211213.1"/>
    </source>
</evidence>